<gene>
    <name evidence="3" type="ORF">GCM10009547_23040</name>
</gene>
<comment type="caution">
    <text evidence="3">The sequence shown here is derived from an EMBL/GenBank/DDBJ whole genome shotgun (WGS) entry which is preliminary data.</text>
</comment>
<dbReference type="RefSeq" id="WP_344604805.1">
    <property type="nucleotide sequence ID" value="NZ_BAAAHE010000017.1"/>
</dbReference>
<feature type="domain" description="AB hydrolase-1" evidence="2">
    <location>
        <begin position="26"/>
        <end position="255"/>
    </location>
</feature>
<dbReference type="GO" id="GO:0016787">
    <property type="term" value="F:hydrolase activity"/>
    <property type="evidence" value="ECO:0007669"/>
    <property type="project" value="UniProtKB-KW"/>
</dbReference>
<dbReference type="SUPFAM" id="SSF53474">
    <property type="entry name" value="alpha/beta-Hydrolases"/>
    <property type="match status" value="1"/>
</dbReference>
<dbReference type="Gene3D" id="3.40.50.1820">
    <property type="entry name" value="alpha/beta hydrolase"/>
    <property type="match status" value="1"/>
</dbReference>
<dbReference type="InterPro" id="IPR029058">
    <property type="entry name" value="AB_hydrolase_fold"/>
</dbReference>
<accession>A0ABN1GUG9</accession>
<sequence length="273" mass="29865">MPRLEVEPGVEIHVEDHRPAEGAGRPVLFVAGFGLHSDAWQGQVHPLTTAGYRALALDVRGTGQSSKPLNDYGMDRLAADVVAVLDRLDLRHVTLVGWSFGAQIAMRAAVTAPERLAQLVFVGSNAVRASASAEFPFGGDAADLEARLVRLERTKRIETRRRTIASAFRVEPDPDVLGWLLRMQLQMPSWAAIACYRTYLHTDQIADVGALKLPVLQIMGAVDPVSPIAGAAWLQQRLPDGRLVELDCGHYPMLEVPEAFDETLLTFLAEVET</sequence>
<evidence type="ECO:0000313" key="4">
    <source>
        <dbReference type="Proteomes" id="UP001500957"/>
    </source>
</evidence>
<name>A0ABN1GUG9_9ACTN</name>
<dbReference type="Pfam" id="PF00561">
    <property type="entry name" value="Abhydrolase_1"/>
    <property type="match status" value="1"/>
</dbReference>
<dbReference type="EMBL" id="BAAAHE010000017">
    <property type="protein sequence ID" value="GAA0619934.1"/>
    <property type="molecule type" value="Genomic_DNA"/>
</dbReference>
<dbReference type="PRINTS" id="PR00412">
    <property type="entry name" value="EPOXHYDRLASE"/>
</dbReference>
<dbReference type="InterPro" id="IPR000639">
    <property type="entry name" value="Epox_hydrolase-like"/>
</dbReference>
<keyword evidence="1 3" id="KW-0378">Hydrolase</keyword>
<organism evidence="3 4">
    <name type="scientific">Sporichthya brevicatena</name>
    <dbReference type="NCBI Taxonomy" id="171442"/>
    <lineage>
        <taxon>Bacteria</taxon>
        <taxon>Bacillati</taxon>
        <taxon>Actinomycetota</taxon>
        <taxon>Actinomycetes</taxon>
        <taxon>Sporichthyales</taxon>
        <taxon>Sporichthyaceae</taxon>
        <taxon>Sporichthya</taxon>
    </lineage>
</organism>
<keyword evidence="4" id="KW-1185">Reference proteome</keyword>
<dbReference type="InterPro" id="IPR050266">
    <property type="entry name" value="AB_hydrolase_sf"/>
</dbReference>
<reference evidence="3 4" key="1">
    <citation type="journal article" date="2019" name="Int. J. Syst. Evol. Microbiol.">
        <title>The Global Catalogue of Microorganisms (GCM) 10K type strain sequencing project: providing services to taxonomists for standard genome sequencing and annotation.</title>
        <authorList>
            <consortium name="The Broad Institute Genomics Platform"/>
            <consortium name="The Broad Institute Genome Sequencing Center for Infectious Disease"/>
            <person name="Wu L."/>
            <person name="Ma J."/>
        </authorList>
    </citation>
    <scope>NUCLEOTIDE SEQUENCE [LARGE SCALE GENOMIC DNA]</scope>
    <source>
        <strain evidence="3 4">JCM 10671</strain>
    </source>
</reference>
<evidence type="ECO:0000313" key="3">
    <source>
        <dbReference type="EMBL" id="GAA0619934.1"/>
    </source>
</evidence>
<evidence type="ECO:0000259" key="2">
    <source>
        <dbReference type="Pfam" id="PF00561"/>
    </source>
</evidence>
<dbReference type="PANTHER" id="PTHR43798">
    <property type="entry name" value="MONOACYLGLYCEROL LIPASE"/>
    <property type="match status" value="1"/>
</dbReference>
<evidence type="ECO:0000256" key="1">
    <source>
        <dbReference type="ARBA" id="ARBA00022801"/>
    </source>
</evidence>
<proteinExistence type="predicted"/>
<dbReference type="Proteomes" id="UP001500957">
    <property type="component" value="Unassembled WGS sequence"/>
</dbReference>
<dbReference type="PRINTS" id="PR00111">
    <property type="entry name" value="ABHYDROLASE"/>
</dbReference>
<dbReference type="InterPro" id="IPR000073">
    <property type="entry name" value="AB_hydrolase_1"/>
</dbReference>
<protein>
    <submittedName>
        <fullName evidence="3">Alpha/beta hydrolase</fullName>
    </submittedName>
</protein>
<dbReference type="PANTHER" id="PTHR43798:SF31">
    <property type="entry name" value="AB HYDROLASE SUPERFAMILY PROTEIN YCLE"/>
    <property type="match status" value="1"/>
</dbReference>